<evidence type="ECO:0000313" key="3">
    <source>
        <dbReference type="Proteomes" id="UP000518091"/>
    </source>
</evidence>
<name>A0A7V9W0Y4_9GAMM</name>
<keyword evidence="4" id="KW-1185">Reference proteome</keyword>
<dbReference type="AlphaFoldDB" id="A0A7V9W0Y4"/>
<organism evidence="1 3">
    <name type="scientific">Billgrantia kenyensis</name>
    <dbReference type="NCBI Taxonomy" id="321266"/>
    <lineage>
        <taxon>Bacteria</taxon>
        <taxon>Pseudomonadati</taxon>
        <taxon>Pseudomonadota</taxon>
        <taxon>Gammaproteobacteria</taxon>
        <taxon>Oceanospirillales</taxon>
        <taxon>Halomonadaceae</taxon>
        <taxon>Billgrantia</taxon>
    </lineage>
</organism>
<evidence type="ECO:0000313" key="1">
    <source>
        <dbReference type="EMBL" id="MBA2779008.1"/>
    </source>
</evidence>
<sequence>MQRQVEALAADNGMETISPTGPRPALLSGEALAGMAAQVSPEPPTQRLLDELDALIEAEVAQRQAPLPPTGERVYPPLFDPSLRLRMFRSRAGFRIKEAFKRSMGRPLEDKLFQRWLEDKPGSAWLEEQGLPRRSVEAYAGNRLDLELDPTLLTRGLDFPASFPNRTQRRKISNFFLWPGPWDRPTHTLAETHRHRFIRDIWAHRLDLTASASYAQLVGELAEGKPIRWHHHGILLDSEARVHAYLERYRLFMEDMLCFGFKPGLGYDPLGIAIDSQGGIIKSNKGLHRLAMAQTIGLERVTVRVRALHRQWWERHKGSARGKEAMDNVLAALPAH</sequence>
<dbReference type="Proteomes" id="UP000814353">
    <property type="component" value="Unassembled WGS sequence"/>
</dbReference>
<reference evidence="2 4" key="1">
    <citation type="submission" date="2020-05" db="EMBL/GenBank/DDBJ databases">
        <title>Comparative genomic analysis of denitrifying bacteria from Halomonas genus.</title>
        <authorList>
            <person name="Wang L."/>
            <person name="Shao Z."/>
        </authorList>
    </citation>
    <scope>NUCLEOTIDE SEQUENCE [LARGE SCALE GENOMIC DNA]</scope>
    <source>
        <strain evidence="2 4">DSM 17331</strain>
    </source>
</reference>
<dbReference type="Proteomes" id="UP000518091">
    <property type="component" value="Unassembled WGS sequence"/>
</dbReference>
<dbReference type="EMBL" id="JABFUB010000014">
    <property type="protein sequence ID" value="MCG6662935.1"/>
    <property type="molecule type" value="Genomic_DNA"/>
</dbReference>
<dbReference type="RefSeq" id="WP_181514484.1">
    <property type="nucleotide sequence ID" value="NZ_JABFUB010000014.1"/>
</dbReference>
<protein>
    <submittedName>
        <fullName evidence="1">Uncharacterized protein</fullName>
    </submittedName>
</protein>
<gene>
    <name evidence="1" type="ORF">H1D44_08850</name>
    <name evidence="2" type="ORF">HOP48_15450</name>
</gene>
<evidence type="ECO:0000313" key="2">
    <source>
        <dbReference type="EMBL" id="MCG6662935.1"/>
    </source>
</evidence>
<proteinExistence type="predicted"/>
<reference evidence="1 3" key="2">
    <citation type="submission" date="2020-07" db="EMBL/GenBank/DDBJ databases">
        <title>Identification of Halomonas strains.</title>
        <authorList>
            <person name="Xiao Z."/>
            <person name="Shen J."/>
        </authorList>
    </citation>
    <scope>NUCLEOTIDE SEQUENCE [LARGE SCALE GENOMIC DNA]</scope>
    <source>
        <strain evidence="1 3">DSM 17331</strain>
    </source>
</reference>
<dbReference type="EMBL" id="JACEFT010000008">
    <property type="protein sequence ID" value="MBA2779008.1"/>
    <property type="molecule type" value="Genomic_DNA"/>
</dbReference>
<comment type="caution">
    <text evidence="1">The sequence shown here is derived from an EMBL/GenBank/DDBJ whole genome shotgun (WGS) entry which is preliminary data.</text>
</comment>
<evidence type="ECO:0000313" key="4">
    <source>
        <dbReference type="Proteomes" id="UP000814353"/>
    </source>
</evidence>
<accession>A0A7V9W0Y4</accession>